<organism evidence="2">
    <name type="scientific">Oryza brachyantha</name>
    <name type="common">malo sina</name>
    <dbReference type="NCBI Taxonomy" id="4533"/>
    <lineage>
        <taxon>Eukaryota</taxon>
        <taxon>Viridiplantae</taxon>
        <taxon>Streptophyta</taxon>
        <taxon>Embryophyta</taxon>
        <taxon>Tracheophyta</taxon>
        <taxon>Spermatophyta</taxon>
        <taxon>Magnoliopsida</taxon>
        <taxon>Liliopsida</taxon>
        <taxon>Poales</taxon>
        <taxon>Poaceae</taxon>
        <taxon>BOP clade</taxon>
        <taxon>Oryzoideae</taxon>
        <taxon>Oryzeae</taxon>
        <taxon>Oryzinae</taxon>
        <taxon>Oryza</taxon>
    </lineage>
</organism>
<dbReference type="PANTHER" id="PTHR44329">
    <property type="entry name" value="SERINE/THREONINE-PROTEIN KINASE TNNI3K-RELATED"/>
    <property type="match status" value="1"/>
</dbReference>
<dbReference type="EnsemblPlants" id="OB04G13700.1">
    <property type="protein sequence ID" value="OB04G13700.1"/>
    <property type="gene ID" value="OB04G13700"/>
</dbReference>
<keyword evidence="3" id="KW-1185">Reference proteome</keyword>
<dbReference type="eggNOG" id="KOG0192">
    <property type="taxonomic scope" value="Eukaryota"/>
</dbReference>
<dbReference type="SMART" id="SM00220">
    <property type="entry name" value="S_TKc"/>
    <property type="match status" value="1"/>
</dbReference>
<dbReference type="AlphaFoldDB" id="J3LW45"/>
<dbReference type="InterPro" id="IPR000719">
    <property type="entry name" value="Prot_kinase_dom"/>
</dbReference>
<dbReference type="Gene3D" id="1.10.510.10">
    <property type="entry name" value="Transferase(Phosphotransferase) domain 1"/>
    <property type="match status" value="1"/>
</dbReference>
<dbReference type="GeneID" id="102715753"/>
<proteinExistence type="predicted"/>
<dbReference type="RefSeq" id="XP_006653214.1">
    <property type="nucleotide sequence ID" value="XM_006653151.1"/>
</dbReference>
<gene>
    <name evidence="2" type="primary">LOC102715753</name>
</gene>
<dbReference type="KEGG" id="obr:102715753"/>
<protein>
    <recommendedName>
        <fullName evidence="1">Protein kinase domain-containing protein</fullName>
    </recommendedName>
</protein>
<sequence length="175" mass="20270">MARGLSYLHSRKIVHRCVKTENMLLDDNLNLKIADFGVACIDYDPKDMTAPAVTPCYMAPELLVGKPYNHKCDVYSFGICLWEIYCCKILYMDVKFDNIKSAVLKKHLRPEIPKCCPRDMARIMRRCWDAEPVSRPDMQEVVAMLEKLDTKKDHRMVPVGQPSGCFCFSIRRRSF</sequence>
<dbReference type="Gramene" id="OB04G13700.1">
    <property type="protein sequence ID" value="OB04G13700.1"/>
    <property type="gene ID" value="OB04G13700"/>
</dbReference>
<name>J3LW45_ORYBR</name>
<reference evidence="2" key="1">
    <citation type="journal article" date="2013" name="Nat. Commun.">
        <title>Whole-genome sequencing of Oryza brachyantha reveals mechanisms underlying Oryza genome evolution.</title>
        <authorList>
            <person name="Chen J."/>
            <person name="Huang Q."/>
            <person name="Gao D."/>
            <person name="Wang J."/>
            <person name="Lang Y."/>
            <person name="Liu T."/>
            <person name="Li B."/>
            <person name="Bai Z."/>
            <person name="Luis Goicoechea J."/>
            <person name="Liang C."/>
            <person name="Chen C."/>
            <person name="Zhang W."/>
            <person name="Sun S."/>
            <person name="Liao Y."/>
            <person name="Zhang X."/>
            <person name="Yang L."/>
            <person name="Song C."/>
            <person name="Wang M."/>
            <person name="Shi J."/>
            <person name="Liu G."/>
            <person name="Liu J."/>
            <person name="Zhou H."/>
            <person name="Zhou W."/>
            <person name="Yu Q."/>
            <person name="An N."/>
            <person name="Chen Y."/>
            <person name="Cai Q."/>
            <person name="Wang B."/>
            <person name="Liu B."/>
            <person name="Min J."/>
            <person name="Huang Y."/>
            <person name="Wu H."/>
            <person name="Li Z."/>
            <person name="Zhang Y."/>
            <person name="Yin Y."/>
            <person name="Song W."/>
            <person name="Jiang J."/>
            <person name="Jackson S.A."/>
            <person name="Wing R.A."/>
            <person name="Wang J."/>
            <person name="Chen M."/>
        </authorList>
    </citation>
    <scope>NUCLEOTIDE SEQUENCE [LARGE SCALE GENOMIC DNA]</scope>
    <source>
        <strain evidence="2">cv. IRGC 101232</strain>
    </source>
</reference>
<dbReference type="GO" id="GO:0005886">
    <property type="term" value="C:plasma membrane"/>
    <property type="evidence" value="ECO:0007669"/>
    <property type="project" value="TreeGrafter"/>
</dbReference>
<dbReference type="Proteomes" id="UP000006038">
    <property type="component" value="Chromosome 4"/>
</dbReference>
<evidence type="ECO:0000259" key="1">
    <source>
        <dbReference type="PROSITE" id="PS50011"/>
    </source>
</evidence>
<dbReference type="SUPFAM" id="SSF56112">
    <property type="entry name" value="Protein kinase-like (PK-like)"/>
    <property type="match status" value="1"/>
</dbReference>
<dbReference type="InterPro" id="IPR051681">
    <property type="entry name" value="Ser/Thr_Kinases-Pseudokinases"/>
</dbReference>
<dbReference type="PRINTS" id="PR00109">
    <property type="entry name" value="TYRKINASE"/>
</dbReference>
<dbReference type="HOGENOM" id="CLU_000288_7_35_1"/>
<dbReference type="GO" id="GO:0004674">
    <property type="term" value="F:protein serine/threonine kinase activity"/>
    <property type="evidence" value="ECO:0007669"/>
    <property type="project" value="TreeGrafter"/>
</dbReference>
<accession>J3LW45</accession>
<dbReference type="PROSITE" id="PS50011">
    <property type="entry name" value="PROTEIN_KINASE_DOM"/>
    <property type="match status" value="1"/>
</dbReference>
<dbReference type="PANTHER" id="PTHR44329:SF271">
    <property type="entry name" value="ATMRK1"/>
    <property type="match status" value="1"/>
</dbReference>
<dbReference type="InterPro" id="IPR011009">
    <property type="entry name" value="Kinase-like_dom_sf"/>
</dbReference>
<dbReference type="OrthoDB" id="4062651at2759"/>
<dbReference type="InterPro" id="IPR001245">
    <property type="entry name" value="Ser-Thr/Tyr_kinase_cat_dom"/>
</dbReference>
<dbReference type="Pfam" id="PF07714">
    <property type="entry name" value="PK_Tyr_Ser-Thr"/>
    <property type="match status" value="1"/>
</dbReference>
<evidence type="ECO:0000313" key="3">
    <source>
        <dbReference type="Proteomes" id="UP000006038"/>
    </source>
</evidence>
<dbReference type="GO" id="GO:0005524">
    <property type="term" value="F:ATP binding"/>
    <property type="evidence" value="ECO:0007669"/>
    <property type="project" value="InterPro"/>
</dbReference>
<dbReference type="OMA" id="FRMESPE"/>
<feature type="domain" description="Protein kinase" evidence="1">
    <location>
        <begin position="1"/>
        <end position="157"/>
    </location>
</feature>
<reference evidence="2" key="2">
    <citation type="submission" date="2013-04" db="UniProtKB">
        <authorList>
            <consortium name="EnsemblPlants"/>
        </authorList>
    </citation>
    <scope>IDENTIFICATION</scope>
</reference>
<evidence type="ECO:0000313" key="2">
    <source>
        <dbReference type="EnsemblPlants" id="OB04G13700.1"/>
    </source>
</evidence>